<sequence>MARHTGLDQTDLYGAKLAELVAQNVSNPLPAENAINARLTGIDETGTAVLASKITTTTNNFGGFALVLQDDEKYNDFYWLQFITRQLVVDKVDKVGKVDKVAKTGDLVNKASTPAYQLVDATEEVTDFASGAGASNWNTCWGVDSGLTKGWFGDTYEYAHSDDLKITAILDPPSVLMGKTPKSKTEKDLYRDCPDGLVNMKAQLGNDQGTSRAYFSDYLLKKENGDNYRVYARFDLTLTWNAREADKKNFTLNALAATQTNTLLACHTAALQHRTNGGDDYFQKFRDRII</sequence>
<name>A0A8H5JYI5_9HYPO</name>
<proteinExistence type="predicted"/>
<organism evidence="1 2">
    <name type="scientific">Fusarium napiforme</name>
    <dbReference type="NCBI Taxonomy" id="42672"/>
    <lineage>
        <taxon>Eukaryota</taxon>
        <taxon>Fungi</taxon>
        <taxon>Dikarya</taxon>
        <taxon>Ascomycota</taxon>
        <taxon>Pezizomycotina</taxon>
        <taxon>Sordariomycetes</taxon>
        <taxon>Hypocreomycetidae</taxon>
        <taxon>Hypocreales</taxon>
        <taxon>Nectriaceae</taxon>
        <taxon>Fusarium</taxon>
        <taxon>Fusarium fujikuroi species complex</taxon>
    </lineage>
</organism>
<dbReference type="Proteomes" id="UP000574317">
    <property type="component" value="Unassembled WGS sequence"/>
</dbReference>
<evidence type="ECO:0000313" key="2">
    <source>
        <dbReference type="Proteomes" id="UP000574317"/>
    </source>
</evidence>
<dbReference type="EMBL" id="JAAOAO010000111">
    <property type="protein sequence ID" value="KAF5562415.1"/>
    <property type="molecule type" value="Genomic_DNA"/>
</dbReference>
<dbReference type="AlphaFoldDB" id="A0A8H5JYI5"/>
<keyword evidence="2" id="KW-1185">Reference proteome</keyword>
<reference evidence="1 2" key="1">
    <citation type="submission" date="2020-05" db="EMBL/GenBank/DDBJ databases">
        <title>Identification and distribution of gene clusters putatively required for synthesis of sphingolipid metabolism inhibitors in phylogenetically diverse species of the filamentous fungus Fusarium.</title>
        <authorList>
            <person name="Kim H.-S."/>
            <person name="Busman M."/>
            <person name="Brown D.W."/>
            <person name="Divon H."/>
            <person name="Uhlig S."/>
            <person name="Proctor R.H."/>
        </authorList>
    </citation>
    <scope>NUCLEOTIDE SEQUENCE [LARGE SCALE GENOMIC DNA]</scope>
    <source>
        <strain evidence="1 2">NRRL 25196</strain>
    </source>
</reference>
<comment type="caution">
    <text evidence="1">The sequence shown here is derived from an EMBL/GenBank/DDBJ whole genome shotgun (WGS) entry which is preliminary data.</text>
</comment>
<evidence type="ECO:0000313" key="1">
    <source>
        <dbReference type="EMBL" id="KAF5562415.1"/>
    </source>
</evidence>
<gene>
    <name evidence="1" type="ORF">FNAPI_3195</name>
</gene>
<accession>A0A8H5JYI5</accession>
<protein>
    <submittedName>
        <fullName evidence="1">Uncharacterized protein</fullName>
    </submittedName>
</protein>